<feature type="compositionally biased region" description="Polar residues" evidence="1">
    <location>
        <begin position="638"/>
        <end position="664"/>
    </location>
</feature>
<dbReference type="PANTHER" id="PTHR23082:SF0">
    <property type="entry name" value="GENERAL TRANSCRIPTION FACTOR 3C POLYPEPTIDE 3"/>
    <property type="match status" value="1"/>
</dbReference>
<dbReference type="GO" id="GO:0000127">
    <property type="term" value="C:transcription factor TFIIIC complex"/>
    <property type="evidence" value="ECO:0007669"/>
    <property type="project" value="TreeGrafter"/>
</dbReference>
<feature type="compositionally biased region" description="Basic residues" evidence="1">
    <location>
        <begin position="165"/>
        <end position="175"/>
    </location>
</feature>
<evidence type="ECO:0000313" key="3">
    <source>
        <dbReference type="Proteomes" id="UP000316270"/>
    </source>
</evidence>
<dbReference type="InterPro" id="IPR011990">
    <property type="entry name" value="TPR-like_helical_dom_sf"/>
</dbReference>
<dbReference type="EMBL" id="CP042190">
    <property type="protein sequence ID" value="QDS71264.1"/>
    <property type="molecule type" value="Genomic_DNA"/>
</dbReference>
<dbReference type="AlphaFoldDB" id="A0A517L6M0"/>
<protein>
    <recommendedName>
        <fullName evidence="4">Transcription factor TFIIIC subunit tfc4</fullName>
    </recommendedName>
</protein>
<sequence>MANHYYQHGPGNSYHDSVVYDNEETEDENWGLHRPALSFPSFQTSDPALQAAYYSYGDPRGGSYPDPTIHKLRSSALPDETVNTDTLAVLAGGIGNEAENSEDDGLDAELDQIPPEDPEHDPDFGASDLDDEESADSSTDESDPEDEYEAVGRRSSLKSTSARGRGSKGRGRGGRAGRLGDGPTKPPRRRRGEIGRRKGPYGPRAHAETTPRFKELNGKLTEAFLEKNWDQGLEYGFEAIKENPEVFSVHGTIAEILIRKGRIEDALGALYVGVHATRDPDAWRYVVEKLLEFGVDTKETRQRLQDCYSTLLGMDANDYASRLGRMKNYHKAGQHIRARNECFKLLEANPHDNEVLNHLSECCFSLGQPEIALPSYENFVTHCMENDLPEQSGLDWGFLDSFADMLIQMQRWDDAIKNITLASRWLLGRSEETFWDWEEDDREWDAENEPRRVEVPDFSPGNHDAGAYGQGLLVELRAKLGFARLGKGFNHIKEALHHFEFLEPEDEAEDAYINGHPDLFREVGDALREAKLYQEALRFYEPLKNKLDAVDARFCFDLAICYQALGRDEDYKNSLQIFKRNARDPQYHIGLAKLYQSQGREADMWHLIKQLKRVGKAKLVRDAGLPLVQPEGLEKEATAQTIGESDTSPVVYTPPQRDNGQEFSSAKRRYGEGRRLRQERIERDHQQDMIINSLWQDMKGLDSAVDAGDTDALSEWLGIANEVFADFQSQQSFFPRDRHLKFIGYGRWRKVLNLPDDEQFIPAGEEDGLTEDKDIPVHYRRIHFDEWLEWILLLAMRYAKSSNRESCWDVLNVAANANIFAHEQPRILLIRNISMTCALLLQDNQRLVEEARWFMKWYPYVTETYRLFCAVNRFCRGDVSFFNSGPEQKFTLRAVKTMDFGLLPPEHRMNFLFTDGDRVKWSEPSSGRNNGNPHELVEHDPALLVLYGHMMFVAATYTSALTYYFRAYVLRPKDPILNLCIAISYVQMGFKRQTENRQFQIQQGLSFLQRYYELRTRDNVAIHMQEAEFNMAVMWHSLGLLHLAVPKYKMCLQLSERVRQEQRQICEDGGDGQEGDGAYVEDFAADAAFALQLILSTGGDFRGARKIAEQWLVL</sequence>
<accession>A0A517L6M0</accession>
<gene>
    <name evidence="2" type="ORF">FKW77_000858</name>
</gene>
<dbReference type="Proteomes" id="UP000316270">
    <property type="component" value="Chromosome 6"/>
</dbReference>
<dbReference type="Gene3D" id="1.25.40.10">
    <property type="entry name" value="Tetratricopeptide repeat domain"/>
    <property type="match status" value="3"/>
</dbReference>
<dbReference type="PANTHER" id="PTHR23082">
    <property type="entry name" value="TRANSCRIPTION INITIATION FACTOR IIIC TFIIIC , POLYPEPTIDE 3-RELATED"/>
    <property type="match status" value="1"/>
</dbReference>
<dbReference type="GO" id="GO:0006383">
    <property type="term" value="P:transcription by RNA polymerase III"/>
    <property type="evidence" value="ECO:0007669"/>
    <property type="project" value="InterPro"/>
</dbReference>
<reference evidence="2 3" key="1">
    <citation type="submission" date="2019-07" db="EMBL/GenBank/DDBJ databases">
        <title>Finished genome of Venturia effusa.</title>
        <authorList>
            <person name="Young C.A."/>
            <person name="Cox M.P."/>
            <person name="Ganley A.R.D."/>
            <person name="David W.J."/>
        </authorList>
    </citation>
    <scope>NUCLEOTIDE SEQUENCE [LARGE SCALE GENOMIC DNA]</scope>
    <source>
        <strain evidence="3">albino</strain>
    </source>
</reference>
<feature type="compositionally biased region" description="Acidic residues" evidence="1">
    <location>
        <begin position="99"/>
        <end position="120"/>
    </location>
</feature>
<proteinExistence type="predicted"/>
<evidence type="ECO:0000313" key="2">
    <source>
        <dbReference type="EMBL" id="QDS71264.1"/>
    </source>
</evidence>
<feature type="region of interest" description="Disordered" evidence="1">
    <location>
        <begin position="637"/>
        <end position="677"/>
    </location>
</feature>
<feature type="compositionally biased region" description="Acidic residues" evidence="1">
    <location>
        <begin position="128"/>
        <end position="149"/>
    </location>
</feature>
<evidence type="ECO:0008006" key="4">
    <source>
        <dbReference type="Google" id="ProtNLM"/>
    </source>
</evidence>
<dbReference type="SUPFAM" id="SSF48452">
    <property type="entry name" value="TPR-like"/>
    <property type="match status" value="2"/>
</dbReference>
<keyword evidence="3" id="KW-1185">Reference proteome</keyword>
<evidence type="ECO:0000256" key="1">
    <source>
        <dbReference type="SAM" id="MobiDB-lite"/>
    </source>
</evidence>
<dbReference type="STRING" id="50376.A0A517L6M0"/>
<dbReference type="OrthoDB" id="9991317at2759"/>
<feature type="region of interest" description="Disordered" evidence="1">
    <location>
        <begin position="56"/>
        <end position="209"/>
    </location>
</feature>
<name>A0A517L6M0_9PEZI</name>
<dbReference type="InterPro" id="IPR039340">
    <property type="entry name" value="Tfc4/TFIIIC-102/Sfc4"/>
</dbReference>
<feature type="region of interest" description="Disordered" evidence="1">
    <location>
        <begin position="1"/>
        <end position="26"/>
    </location>
</feature>
<organism evidence="2 3">
    <name type="scientific">Venturia effusa</name>
    <dbReference type="NCBI Taxonomy" id="50376"/>
    <lineage>
        <taxon>Eukaryota</taxon>
        <taxon>Fungi</taxon>
        <taxon>Dikarya</taxon>
        <taxon>Ascomycota</taxon>
        <taxon>Pezizomycotina</taxon>
        <taxon>Dothideomycetes</taxon>
        <taxon>Pleosporomycetidae</taxon>
        <taxon>Venturiales</taxon>
        <taxon>Venturiaceae</taxon>
        <taxon>Venturia</taxon>
    </lineage>
</organism>